<protein>
    <submittedName>
        <fullName evidence="4">SDR family oxidoreductase</fullName>
    </submittedName>
</protein>
<feature type="domain" description="Ketoreductase" evidence="3">
    <location>
        <begin position="15"/>
        <end position="200"/>
    </location>
</feature>
<dbReference type="RefSeq" id="WP_153525928.1">
    <property type="nucleotide sequence ID" value="NZ_JBEPDZ010000003.1"/>
</dbReference>
<comment type="similarity">
    <text evidence="1">Belongs to the short-chain dehydrogenases/reductases (SDR) family.</text>
</comment>
<organism evidence="4 5">
    <name type="scientific">Streptomyces jumonjinensis</name>
    <dbReference type="NCBI Taxonomy" id="1945"/>
    <lineage>
        <taxon>Bacteria</taxon>
        <taxon>Bacillati</taxon>
        <taxon>Actinomycetota</taxon>
        <taxon>Actinomycetes</taxon>
        <taxon>Kitasatosporales</taxon>
        <taxon>Streptomycetaceae</taxon>
        <taxon>Streptomyces</taxon>
    </lineage>
</organism>
<keyword evidence="5" id="KW-1185">Reference proteome</keyword>
<dbReference type="AlphaFoldDB" id="A0A646KRC5"/>
<dbReference type="Proteomes" id="UP000419138">
    <property type="component" value="Unassembled WGS sequence"/>
</dbReference>
<reference evidence="4 5" key="1">
    <citation type="submission" date="2019-05" db="EMBL/GenBank/DDBJ databases">
        <title>Comparative genomics and metabolomics analyses of clavulanic acid producing Streptomyces species provides insight into specialized metabolism and evolution of beta-lactam biosynthetic gene clusters.</title>
        <authorList>
            <person name="Moore M.A."/>
            <person name="Cruz-Morales P."/>
            <person name="Barona Gomez F."/>
            <person name="Kapil T."/>
        </authorList>
    </citation>
    <scope>NUCLEOTIDE SEQUENCE [LARGE SCALE GENOMIC DNA]</scope>
    <source>
        <strain evidence="4 5">NRRL 5741</strain>
    </source>
</reference>
<proteinExistence type="inferred from homology"/>
<dbReference type="PRINTS" id="PR00081">
    <property type="entry name" value="GDHRDH"/>
</dbReference>
<dbReference type="Gene3D" id="3.40.50.720">
    <property type="entry name" value="NAD(P)-binding Rossmann-like Domain"/>
    <property type="match status" value="1"/>
</dbReference>
<dbReference type="EMBL" id="VCLA01000192">
    <property type="protein sequence ID" value="MQT04618.1"/>
    <property type="molecule type" value="Genomic_DNA"/>
</dbReference>
<dbReference type="SMART" id="SM00822">
    <property type="entry name" value="PKS_KR"/>
    <property type="match status" value="1"/>
</dbReference>
<evidence type="ECO:0000256" key="2">
    <source>
        <dbReference type="ARBA" id="ARBA00023002"/>
    </source>
</evidence>
<dbReference type="InterPro" id="IPR036291">
    <property type="entry name" value="NAD(P)-bd_dom_sf"/>
</dbReference>
<evidence type="ECO:0000259" key="3">
    <source>
        <dbReference type="SMART" id="SM00822"/>
    </source>
</evidence>
<keyword evidence="2" id="KW-0560">Oxidoreductase</keyword>
<dbReference type="PANTHER" id="PTHR43639:SF1">
    <property type="entry name" value="SHORT-CHAIN DEHYDROGENASE_REDUCTASE FAMILY PROTEIN"/>
    <property type="match status" value="1"/>
</dbReference>
<gene>
    <name evidence="4" type="ORF">FF041_32015</name>
</gene>
<evidence type="ECO:0000313" key="5">
    <source>
        <dbReference type="Proteomes" id="UP000419138"/>
    </source>
</evidence>
<dbReference type="SUPFAM" id="SSF51735">
    <property type="entry name" value="NAD(P)-binding Rossmann-fold domains"/>
    <property type="match status" value="1"/>
</dbReference>
<dbReference type="Pfam" id="PF13561">
    <property type="entry name" value="adh_short_C2"/>
    <property type="match status" value="1"/>
</dbReference>
<comment type="caution">
    <text evidence="4">The sequence shown here is derived from an EMBL/GenBank/DDBJ whole genome shotgun (WGS) entry which is preliminary data.</text>
</comment>
<dbReference type="PRINTS" id="PR00080">
    <property type="entry name" value="SDRFAMILY"/>
</dbReference>
<sequence>MSSHGNPAGGRLSGKTALVTGGSRGIGRSIAERLAEDGAQVVVHYGGDEAAAKETVAAITAAGSSATALRQRLGVPGDAAALWAEFDRVTSGAGVDILVNNAGVVSRLPFGEITEEEYDRVFAVNTKAPFFLVREGLTRLRDGGRVINVSTGLARGAMMPDLIAYSMTKSALDVMTRDLSKVLGARGITVNSVAPGITDTDMNAGWLRSDDEALAAAATQSALGRVGQPRDIADVVAFLASDDSRWVTGTWLDATGGSMP</sequence>
<dbReference type="InterPro" id="IPR057326">
    <property type="entry name" value="KR_dom"/>
</dbReference>
<dbReference type="FunFam" id="3.40.50.720:FF:000084">
    <property type="entry name" value="Short-chain dehydrogenase reductase"/>
    <property type="match status" value="1"/>
</dbReference>
<dbReference type="InterPro" id="IPR002347">
    <property type="entry name" value="SDR_fam"/>
</dbReference>
<dbReference type="GO" id="GO:0016491">
    <property type="term" value="F:oxidoreductase activity"/>
    <property type="evidence" value="ECO:0007669"/>
    <property type="project" value="UniProtKB-KW"/>
</dbReference>
<accession>A0A646KRC5</accession>
<dbReference type="OrthoDB" id="9803333at2"/>
<evidence type="ECO:0000313" key="4">
    <source>
        <dbReference type="EMBL" id="MQT04618.1"/>
    </source>
</evidence>
<dbReference type="PANTHER" id="PTHR43639">
    <property type="entry name" value="OXIDOREDUCTASE, SHORT-CHAIN DEHYDROGENASE/REDUCTASE FAMILY (AFU_ORTHOLOGUE AFUA_5G02870)"/>
    <property type="match status" value="1"/>
</dbReference>
<name>A0A646KRC5_STRJU</name>
<evidence type="ECO:0000256" key="1">
    <source>
        <dbReference type="ARBA" id="ARBA00006484"/>
    </source>
</evidence>